<dbReference type="Gene3D" id="3.40.50.880">
    <property type="match status" value="1"/>
</dbReference>
<dbReference type="AlphaFoldDB" id="A0A3B9GZJ7"/>
<dbReference type="SUPFAM" id="SSF46689">
    <property type="entry name" value="Homeodomain-like"/>
    <property type="match status" value="2"/>
</dbReference>
<dbReference type="InterPro" id="IPR029062">
    <property type="entry name" value="Class_I_gatase-like"/>
</dbReference>
<reference evidence="4 5" key="1">
    <citation type="journal article" date="2018" name="Nat. Biotechnol.">
        <title>A standardized bacterial taxonomy based on genome phylogeny substantially revises the tree of life.</title>
        <authorList>
            <person name="Parks D.H."/>
            <person name="Chuvochina M."/>
            <person name="Waite D.W."/>
            <person name="Rinke C."/>
            <person name="Skarshewski A."/>
            <person name="Chaumeil P.A."/>
            <person name="Hugenholtz P."/>
        </authorList>
    </citation>
    <scope>NUCLEOTIDE SEQUENCE [LARGE SCALE GENOMIC DNA]</scope>
    <source>
        <strain evidence="4">UBA8733</strain>
    </source>
</reference>
<evidence type="ECO:0000259" key="3">
    <source>
        <dbReference type="PROSITE" id="PS01124"/>
    </source>
</evidence>
<dbReference type="Proteomes" id="UP000259610">
    <property type="component" value="Unassembled WGS sequence"/>
</dbReference>
<dbReference type="Pfam" id="PF01965">
    <property type="entry name" value="DJ-1_PfpI"/>
    <property type="match status" value="1"/>
</dbReference>
<dbReference type="InterPro" id="IPR018060">
    <property type="entry name" value="HTH_AraC"/>
</dbReference>
<organism evidence="4 5">
    <name type="scientific">Hyphomonas adhaerens</name>
    <dbReference type="NCBI Taxonomy" id="81029"/>
    <lineage>
        <taxon>Bacteria</taxon>
        <taxon>Pseudomonadati</taxon>
        <taxon>Pseudomonadota</taxon>
        <taxon>Alphaproteobacteria</taxon>
        <taxon>Hyphomonadales</taxon>
        <taxon>Hyphomonadaceae</taxon>
        <taxon>Hyphomonas</taxon>
    </lineage>
</organism>
<comment type="caution">
    <text evidence="4">The sequence shown here is derived from an EMBL/GenBank/DDBJ whole genome shotgun (WGS) entry which is preliminary data.</text>
</comment>
<evidence type="ECO:0000313" key="4">
    <source>
        <dbReference type="EMBL" id="HAE27875.1"/>
    </source>
</evidence>
<protein>
    <submittedName>
        <fullName evidence="4">Transcriptional regulator FtrA</fullName>
    </submittedName>
</protein>
<accession>A0A3B9GZJ7</accession>
<evidence type="ECO:0000256" key="2">
    <source>
        <dbReference type="ARBA" id="ARBA00023163"/>
    </source>
</evidence>
<evidence type="ECO:0000256" key="1">
    <source>
        <dbReference type="ARBA" id="ARBA00023015"/>
    </source>
</evidence>
<dbReference type="InterPro" id="IPR052158">
    <property type="entry name" value="INH-QAR"/>
</dbReference>
<dbReference type="CDD" id="cd03137">
    <property type="entry name" value="GATase1_AraC_1"/>
    <property type="match status" value="1"/>
</dbReference>
<sequence length="336" mass="36919">MSGRFSPIPEALLPYNGSALPHRVVTIAYDRLWPLEFGIAAEIFGWERPDLGVDWYDFRVAAPSGTNRAMGGFSISAEHGLEITKDADTIIIPGWRDVEDTPPDDLLDALTAAHARGARLVSYCTGAFVLAHAGLLDGRQATTHWTYLPRMKQQFPEIDLVEDVLYVDAGSIITSAGSSAAIDASLHVIRQDFGSGVANKVARSLVAPPHRDGGQSQYVEAPVQERPGKSIAGVLDMAREQLDRPLTITCLADLAGMSERTFLRRFREGTGTTPLKWLRRERVFRAMNLLETTRLDTADIALQSGFASVETFRTAFREIAGTSPLAYRKRFEAVES</sequence>
<dbReference type="Pfam" id="PF12833">
    <property type="entry name" value="HTH_18"/>
    <property type="match status" value="1"/>
</dbReference>
<feature type="domain" description="HTH araC/xylS-type" evidence="3">
    <location>
        <begin position="232"/>
        <end position="330"/>
    </location>
</feature>
<name>A0A3B9GZJ7_9PROT</name>
<dbReference type="Gene3D" id="1.10.10.60">
    <property type="entry name" value="Homeodomain-like"/>
    <property type="match status" value="1"/>
</dbReference>
<keyword evidence="2" id="KW-0804">Transcription</keyword>
<dbReference type="SMART" id="SM00342">
    <property type="entry name" value="HTH_ARAC"/>
    <property type="match status" value="1"/>
</dbReference>
<dbReference type="NCBIfam" id="NF006902">
    <property type="entry name" value="PRK09393.1"/>
    <property type="match status" value="1"/>
</dbReference>
<dbReference type="InterPro" id="IPR009057">
    <property type="entry name" value="Homeodomain-like_sf"/>
</dbReference>
<dbReference type="PROSITE" id="PS01124">
    <property type="entry name" value="HTH_ARAC_FAMILY_2"/>
    <property type="match status" value="1"/>
</dbReference>
<evidence type="ECO:0000313" key="5">
    <source>
        <dbReference type="Proteomes" id="UP000259610"/>
    </source>
</evidence>
<dbReference type="PANTHER" id="PTHR43130">
    <property type="entry name" value="ARAC-FAMILY TRANSCRIPTIONAL REGULATOR"/>
    <property type="match status" value="1"/>
</dbReference>
<dbReference type="GO" id="GO:0043565">
    <property type="term" value="F:sequence-specific DNA binding"/>
    <property type="evidence" value="ECO:0007669"/>
    <property type="project" value="InterPro"/>
</dbReference>
<dbReference type="SUPFAM" id="SSF52317">
    <property type="entry name" value="Class I glutamine amidotransferase-like"/>
    <property type="match status" value="1"/>
</dbReference>
<gene>
    <name evidence="4" type="ORF">DCG58_12000</name>
</gene>
<dbReference type="EMBL" id="DMAN01000270">
    <property type="protein sequence ID" value="HAE27875.1"/>
    <property type="molecule type" value="Genomic_DNA"/>
</dbReference>
<proteinExistence type="predicted"/>
<dbReference type="PANTHER" id="PTHR43130:SF3">
    <property type="entry name" value="HTH-TYPE TRANSCRIPTIONAL REGULATOR RV1931C"/>
    <property type="match status" value="1"/>
</dbReference>
<dbReference type="InterPro" id="IPR002818">
    <property type="entry name" value="DJ-1/PfpI"/>
</dbReference>
<keyword evidence="1" id="KW-0805">Transcription regulation</keyword>
<dbReference type="GO" id="GO:0003700">
    <property type="term" value="F:DNA-binding transcription factor activity"/>
    <property type="evidence" value="ECO:0007669"/>
    <property type="project" value="InterPro"/>
</dbReference>